<dbReference type="EMBL" id="ML119649">
    <property type="protein sequence ID" value="RPA86618.1"/>
    <property type="molecule type" value="Genomic_DNA"/>
</dbReference>
<keyword evidence="4 6" id="KW-0442">Lipid degradation</keyword>
<dbReference type="AlphaFoldDB" id="A0A3N4IPF4"/>
<dbReference type="PROSITE" id="PS51635">
    <property type="entry name" value="PNPLA"/>
    <property type="match status" value="1"/>
</dbReference>
<feature type="active site" description="Nucleophile" evidence="6">
    <location>
        <position position="349"/>
    </location>
</feature>
<dbReference type="Gene3D" id="3.40.1090.10">
    <property type="entry name" value="Cytosolic phospholipase A2 catalytic domain"/>
    <property type="match status" value="2"/>
</dbReference>
<dbReference type="Proteomes" id="UP000275078">
    <property type="component" value="Unassembled WGS sequence"/>
</dbReference>
<evidence type="ECO:0000256" key="6">
    <source>
        <dbReference type="PROSITE-ProRule" id="PRU01161"/>
    </source>
</evidence>
<dbReference type="GO" id="GO:0004806">
    <property type="term" value="F:triacylglycerol lipase activity"/>
    <property type="evidence" value="ECO:0007669"/>
    <property type="project" value="InterPro"/>
</dbReference>
<organism evidence="10 11">
    <name type="scientific">Ascobolus immersus RN42</name>
    <dbReference type="NCBI Taxonomy" id="1160509"/>
    <lineage>
        <taxon>Eukaryota</taxon>
        <taxon>Fungi</taxon>
        <taxon>Dikarya</taxon>
        <taxon>Ascomycota</taxon>
        <taxon>Pezizomycotina</taxon>
        <taxon>Pezizomycetes</taxon>
        <taxon>Pezizales</taxon>
        <taxon>Ascobolaceae</taxon>
        <taxon>Ascobolus</taxon>
    </lineage>
</organism>
<comment type="function">
    <text evidence="1">Probable lipid hydrolase.</text>
</comment>
<evidence type="ECO:0000256" key="3">
    <source>
        <dbReference type="ARBA" id="ARBA00022801"/>
    </source>
</evidence>
<dbReference type="GO" id="GO:0016020">
    <property type="term" value="C:membrane"/>
    <property type="evidence" value="ECO:0007669"/>
    <property type="project" value="UniProtKB-SubCell"/>
</dbReference>
<dbReference type="PANTHER" id="PTHR14226">
    <property type="entry name" value="NEUROPATHY TARGET ESTERASE/SWISS CHEESE D.MELANOGASTER"/>
    <property type="match status" value="1"/>
</dbReference>
<dbReference type="InterPro" id="IPR050301">
    <property type="entry name" value="NTE"/>
</dbReference>
<keyword evidence="7" id="KW-1133">Transmembrane helix</keyword>
<dbReference type="Pfam" id="PF01734">
    <property type="entry name" value="Patatin"/>
    <property type="match status" value="1"/>
</dbReference>
<keyword evidence="7" id="KW-0812">Transmembrane</keyword>
<keyword evidence="5 6" id="KW-0443">Lipid metabolism</keyword>
<keyword evidence="3 6" id="KW-0378">Hydrolase</keyword>
<dbReference type="PANTHER" id="PTHR14226:SF66">
    <property type="entry name" value="TRIACYLGLYCEROL LIPASE PTL2"/>
    <property type="match status" value="1"/>
</dbReference>
<protein>
    <recommendedName>
        <fullName evidence="7">Patatin-like phospholipase domain-containing protein</fullName>
        <ecNumber evidence="7">3.1.1.-</ecNumber>
    </recommendedName>
</protein>
<sequence>MGGPTKTIPVEEDKSKRVPVNENQKRKKRVEVINGIRSDDPEVQSIPWIDEDFVNEEDIKAFQAVISAPAKSDEDFITALNDWKPIKQIIPPRNKIQNERRNQRKKIKALRPRKDETREGFVYAIAKWPLLVMVMGWIFFLSILYMLTRFYIAQYEYWFNWRGKRNKLRKRLRASTTYEEWKRAAKDLDDYYGTEDWKKQDQFAYYDYATVRKVVGDLASLRTKLEQGGGLEEGERVRCIESMKQILETSLKSNFAGIENPRLYSQTYYGTKDRLQELIEESERCLKMVLESRDLEPDVKKTFFKHARRNYGRTALCLSGGACLSYYHFGVVRALLDEDLLPTVITGTSGGALVAALVGTRTNEELAATIKPELAHKITACYESTFGWIQRWYRTGARFDSVDWARRCQWFSFGSLTFKEAYERTGRVLNVSCIPSDPHSPTMLLNYITAPDCVIWSAVIASAAVPGILNPVVLMMKTKTGDIVPYSFGHKWKDGSLRTDIPLRALNMHFNVNFSIVSQVNPHVVFFFFSSRGTVGRPVSHRKGRGWRGGFLGSALEQYLKLDLAKWLKVLRHLELLPRPASQDWSSVFLQKFDGNVTIWPQTLPSDLWYILTDPNRERMERMIRIGKLVTFPKLKFISNRLRIERLIEEGWRESRRLERHTHGLADQRWESDDDLDEEIQWHGGSEGHTSDGHYLTEDHEHTSGGEHDEPEMLSNSSLFGRARTAPPDASPGHLSPRSRQDSTTSFMSGFFRKWSNAGLPDSGKSTQNTTPPSPATGQEEDSDHEAVNSQLHSDSLRRRTLRGRSSRGSFVEELGRQGRVFFDDVEDDSSAGRRSEEEVALGPGGVERVRGNNKGGVF</sequence>
<comment type="caution">
    <text evidence="6">Lacks conserved residue(s) required for the propagation of feature annotation.</text>
</comment>
<dbReference type="InterPro" id="IPR016035">
    <property type="entry name" value="Acyl_Trfase/lysoPLipase"/>
</dbReference>
<name>A0A3N4IPF4_ASCIM</name>
<dbReference type="CDD" id="cd07232">
    <property type="entry name" value="Pat_PLPL"/>
    <property type="match status" value="1"/>
</dbReference>
<evidence type="ECO:0000256" key="1">
    <source>
        <dbReference type="ARBA" id="ARBA00002682"/>
    </source>
</evidence>
<dbReference type="InterPro" id="IPR021771">
    <property type="entry name" value="Triacylglycerol_lipase_N"/>
</dbReference>
<comment type="function">
    <text evidence="7">Lipid hydrolase.</text>
</comment>
<reference evidence="10 11" key="1">
    <citation type="journal article" date="2018" name="Nat. Ecol. Evol.">
        <title>Pezizomycetes genomes reveal the molecular basis of ectomycorrhizal truffle lifestyle.</title>
        <authorList>
            <person name="Murat C."/>
            <person name="Payen T."/>
            <person name="Noel B."/>
            <person name="Kuo A."/>
            <person name="Morin E."/>
            <person name="Chen J."/>
            <person name="Kohler A."/>
            <person name="Krizsan K."/>
            <person name="Balestrini R."/>
            <person name="Da Silva C."/>
            <person name="Montanini B."/>
            <person name="Hainaut M."/>
            <person name="Levati E."/>
            <person name="Barry K.W."/>
            <person name="Belfiori B."/>
            <person name="Cichocki N."/>
            <person name="Clum A."/>
            <person name="Dockter R.B."/>
            <person name="Fauchery L."/>
            <person name="Guy J."/>
            <person name="Iotti M."/>
            <person name="Le Tacon F."/>
            <person name="Lindquist E.A."/>
            <person name="Lipzen A."/>
            <person name="Malagnac F."/>
            <person name="Mello A."/>
            <person name="Molinier V."/>
            <person name="Miyauchi S."/>
            <person name="Poulain J."/>
            <person name="Riccioni C."/>
            <person name="Rubini A."/>
            <person name="Sitrit Y."/>
            <person name="Splivallo R."/>
            <person name="Traeger S."/>
            <person name="Wang M."/>
            <person name="Zifcakova L."/>
            <person name="Wipf D."/>
            <person name="Zambonelli A."/>
            <person name="Paolocci F."/>
            <person name="Nowrousian M."/>
            <person name="Ottonello S."/>
            <person name="Baldrian P."/>
            <person name="Spatafora J.W."/>
            <person name="Henrissat B."/>
            <person name="Nagy L.G."/>
            <person name="Aury J.M."/>
            <person name="Wincker P."/>
            <person name="Grigoriev I.V."/>
            <person name="Bonfante P."/>
            <person name="Martin F.M."/>
        </authorList>
    </citation>
    <scope>NUCLEOTIDE SEQUENCE [LARGE SCALE GENOMIC DNA]</scope>
    <source>
        <strain evidence="10 11">RN42</strain>
    </source>
</reference>
<feature type="compositionally biased region" description="Basic and acidic residues" evidence="8">
    <location>
        <begin position="689"/>
        <end position="708"/>
    </location>
</feature>
<keyword evidence="11" id="KW-1185">Reference proteome</keyword>
<dbReference type="GO" id="GO:0006641">
    <property type="term" value="P:triglyceride metabolic process"/>
    <property type="evidence" value="ECO:0007669"/>
    <property type="project" value="UniProtKB-ARBA"/>
</dbReference>
<feature type="region of interest" description="Disordered" evidence="8">
    <location>
        <begin position="1"/>
        <end position="26"/>
    </location>
</feature>
<dbReference type="SUPFAM" id="SSF52151">
    <property type="entry name" value="FabD/lysophospholipase-like"/>
    <property type="match status" value="1"/>
</dbReference>
<evidence type="ECO:0000256" key="2">
    <source>
        <dbReference type="ARBA" id="ARBA00006104"/>
    </source>
</evidence>
<dbReference type="EC" id="3.1.1.-" evidence="7"/>
<accession>A0A3N4IPF4</accession>
<feature type="transmembrane region" description="Helical" evidence="7">
    <location>
        <begin position="121"/>
        <end position="147"/>
    </location>
</feature>
<evidence type="ECO:0000313" key="10">
    <source>
        <dbReference type="EMBL" id="RPA86618.1"/>
    </source>
</evidence>
<gene>
    <name evidence="10" type="ORF">BJ508DRAFT_301977</name>
</gene>
<keyword evidence="7" id="KW-0472">Membrane</keyword>
<comment type="similarity">
    <text evidence="2 7">Belongs to the PLPL family.</text>
</comment>
<feature type="active site" description="Proton acceptor" evidence="6">
    <location>
        <position position="494"/>
    </location>
</feature>
<feature type="short sequence motif" description="GXSXG" evidence="6">
    <location>
        <begin position="347"/>
        <end position="351"/>
    </location>
</feature>
<dbReference type="OrthoDB" id="15478at2759"/>
<evidence type="ECO:0000256" key="5">
    <source>
        <dbReference type="ARBA" id="ARBA00023098"/>
    </source>
</evidence>
<comment type="subcellular location">
    <subcellularLocation>
        <location evidence="7">Membrane</location>
        <topology evidence="7">Single-pass membrane protein</topology>
    </subcellularLocation>
</comment>
<dbReference type="STRING" id="1160509.A0A3N4IPF4"/>
<evidence type="ECO:0000256" key="8">
    <source>
        <dbReference type="SAM" id="MobiDB-lite"/>
    </source>
</evidence>
<dbReference type="Pfam" id="PF11815">
    <property type="entry name" value="DUF3336"/>
    <property type="match status" value="1"/>
</dbReference>
<evidence type="ECO:0000256" key="4">
    <source>
        <dbReference type="ARBA" id="ARBA00022963"/>
    </source>
</evidence>
<evidence type="ECO:0000259" key="9">
    <source>
        <dbReference type="PROSITE" id="PS51635"/>
    </source>
</evidence>
<evidence type="ECO:0000256" key="7">
    <source>
        <dbReference type="RuleBase" id="RU362055"/>
    </source>
</evidence>
<dbReference type="GO" id="GO:0016042">
    <property type="term" value="P:lipid catabolic process"/>
    <property type="evidence" value="ECO:0007669"/>
    <property type="project" value="UniProtKB-UniRule"/>
</dbReference>
<feature type="region of interest" description="Disordered" evidence="8">
    <location>
        <begin position="669"/>
        <end position="859"/>
    </location>
</feature>
<proteinExistence type="inferred from homology"/>
<dbReference type="InterPro" id="IPR002641">
    <property type="entry name" value="PNPLA_dom"/>
</dbReference>
<feature type="domain" description="PNPLA" evidence="9">
    <location>
        <begin position="316"/>
        <end position="507"/>
    </location>
</feature>
<evidence type="ECO:0000313" key="11">
    <source>
        <dbReference type="Proteomes" id="UP000275078"/>
    </source>
</evidence>